<evidence type="ECO:0000313" key="2">
    <source>
        <dbReference type="EMBL" id="GAA1258904.1"/>
    </source>
</evidence>
<dbReference type="Proteomes" id="UP001500037">
    <property type="component" value="Unassembled WGS sequence"/>
</dbReference>
<reference evidence="2 3" key="1">
    <citation type="journal article" date="2019" name="Int. J. Syst. Evol. Microbiol.">
        <title>The Global Catalogue of Microorganisms (GCM) 10K type strain sequencing project: providing services to taxonomists for standard genome sequencing and annotation.</title>
        <authorList>
            <consortium name="The Broad Institute Genomics Platform"/>
            <consortium name="The Broad Institute Genome Sequencing Center for Infectious Disease"/>
            <person name="Wu L."/>
            <person name="Ma J."/>
        </authorList>
    </citation>
    <scope>NUCLEOTIDE SEQUENCE [LARGE SCALE GENOMIC DNA]</scope>
    <source>
        <strain evidence="2 3">JCM 13004</strain>
    </source>
</reference>
<protein>
    <recommendedName>
        <fullName evidence="4">Acyl carrier protein</fullName>
    </recommendedName>
</protein>
<proteinExistence type="predicted"/>
<dbReference type="InterPro" id="IPR036736">
    <property type="entry name" value="ACP-like_sf"/>
</dbReference>
<evidence type="ECO:0000313" key="3">
    <source>
        <dbReference type="Proteomes" id="UP001500037"/>
    </source>
</evidence>
<comment type="caution">
    <text evidence="2">The sequence shown here is derived from an EMBL/GenBank/DDBJ whole genome shotgun (WGS) entry which is preliminary data.</text>
</comment>
<dbReference type="EMBL" id="BAAALF010000131">
    <property type="protein sequence ID" value="GAA1258904.1"/>
    <property type="molecule type" value="Genomic_DNA"/>
</dbReference>
<keyword evidence="3" id="KW-1185">Reference proteome</keyword>
<dbReference type="Gene3D" id="1.10.1200.10">
    <property type="entry name" value="ACP-like"/>
    <property type="match status" value="1"/>
</dbReference>
<sequence>MTAQPPVTRQEVLEMLAAYGDRAPQAVDELVGSLELTWLISEAEQRYGREIRLSDERLDAVRTVDDVVRVLGEVLGESDSQADYPSEALRESSGSGAGAARP</sequence>
<organism evidence="2 3">
    <name type="scientific">Kitasatospora nipponensis</name>
    <dbReference type="NCBI Taxonomy" id="258049"/>
    <lineage>
        <taxon>Bacteria</taxon>
        <taxon>Bacillati</taxon>
        <taxon>Actinomycetota</taxon>
        <taxon>Actinomycetes</taxon>
        <taxon>Kitasatosporales</taxon>
        <taxon>Streptomycetaceae</taxon>
        <taxon>Kitasatospora</taxon>
    </lineage>
</organism>
<feature type="region of interest" description="Disordered" evidence="1">
    <location>
        <begin position="77"/>
        <end position="102"/>
    </location>
</feature>
<evidence type="ECO:0000256" key="1">
    <source>
        <dbReference type="SAM" id="MobiDB-lite"/>
    </source>
</evidence>
<gene>
    <name evidence="2" type="ORF">GCM10009665_56300</name>
</gene>
<dbReference type="RefSeq" id="WP_344444833.1">
    <property type="nucleotide sequence ID" value="NZ_BAAALF010000131.1"/>
</dbReference>
<evidence type="ECO:0008006" key="4">
    <source>
        <dbReference type="Google" id="ProtNLM"/>
    </source>
</evidence>
<name>A0ABN1WPN9_9ACTN</name>
<accession>A0ABN1WPN9</accession>